<dbReference type="Ensembl" id="ENSSSCT00000084636.1">
    <property type="protein sequence ID" value="ENSSSCP00000077072.1"/>
    <property type="gene ID" value="ENSSSCG00000047970.1"/>
</dbReference>
<evidence type="ECO:0000313" key="2">
    <source>
        <dbReference type="Ensembl" id="ENSSSCP00000077072.1"/>
    </source>
</evidence>
<protein>
    <submittedName>
        <fullName evidence="2">Uncharacterized protein</fullName>
    </submittedName>
</protein>
<reference evidence="2" key="3">
    <citation type="submission" date="2025-09" db="UniProtKB">
        <authorList>
            <consortium name="Ensembl"/>
        </authorList>
    </citation>
    <scope>IDENTIFICATION</scope>
</reference>
<organism evidence="2 3">
    <name type="scientific">Sus scrofa</name>
    <name type="common">Pig</name>
    <dbReference type="NCBI Taxonomy" id="9823"/>
    <lineage>
        <taxon>Eukaryota</taxon>
        <taxon>Metazoa</taxon>
        <taxon>Chordata</taxon>
        <taxon>Craniata</taxon>
        <taxon>Vertebrata</taxon>
        <taxon>Euteleostomi</taxon>
        <taxon>Mammalia</taxon>
        <taxon>Eutheria</taxon>
        <taxon>Laurasiatheria</taxon>
        <taxon>Artiodactyla</taxon>
        <taxon>Suina</taxon>
        <taxon>Suidae</taxon>
        <taxon>Sus</taxon>
    </lineage>
</organism>
<feature type="region of interest" description="Disordered" evidence="1">
    <location>
        <begin position="27"/>
        <end position="166"/>
    </location>
</feature>
<dbReference type="AlphaFoldDB" id="A0A8W4FFI2"/>
<feature type="compositionally biased region" description="Low complexity" evidence="1">
    <location>
        <begin position="27"/>
        <end position="39"/>
    </location>
</feature>
<dbReference type="Proteomes" id="UP000008227">
    <property type="component" value="Chromosome 7"/>
</dbReference>
<sequence>MTMRRCLRRVRALLHVPVRLLREHPAAAAATADSGPLAAGSRRRKVERVGGEETSVSRSFTPQPCGPRSSRLLPDPGQGRHLRPPRAAAARYLRLRLQYGGSPLPAPHGATENRAGRPPPPPASCGRRSPPQVGPETRDPEPRRWGSRRQRYNSSLPEAPLRLKLL</sequence>
<keyword evidence="3" id="KW-1185">Reference proteome</keyword>
<evidence type="ECO:0000313" key="3">
    <source>
        <dbReference type="Proteomes" id="UP000008227"/>
    </source>
</evidence>
<reference evidence="2" key="1">
    <citation type="journal article" date="2020" name="Gigascience">
        <title>An improved pig reference genome sequence to enable pig genetics and genomics research.</title>
        <authorList>
            <person name="Warr A."/>
            <person name="Affara N."/>
            <person name="Aken B."/>
            <person name="Beiki H."/>
            <person name="Bickhart D.M."/>
            <person name="Billis K."/>
            <person name="Chow W."/>
            <person name="Eory L."/>
            <person name="Finlayson H.A."/>
            <person name="Flicek P."/>
            <person name="Giron C.G."/>
            <person name="Griffin D.K."/>
            <person name="Hall R."/>
            <person name="Hannum G."/>
            <person name="Hourlier T."/>
            <person name="Howe K."/>
            <person name="Hume D.A."/>
            <person name="Izuogu O."/>
            <person name="Kim K."/>
            <person name="Koren S."/>
            <person name="Liu H."/>
            <person name="Manchanda N."/>
            <person name="Martin F.J."/>
            <person name="Nonneman D.J."/>
            <person name="O'Connor R.E."/>
            <person name="Phillippy A.M."/>
            <person name="Rohrer G.A."/>
            <person name="Rosen B.D."/>
            <person name="Rund L.A."/>
            <person name="Sargent C.A."/>
            <person name="Schook L.B."/>
            <person name="Schroeder S.G."/>
            <person name="Schwartz A.S."/>
            <person name="Skinner B.M."/>
            <person name="Talbot R."/>
            <person name="Tseng E."/>
            <person name="Tuggle C.K."/>
            <person name="Watson M."/>
            <person name="Smith T.P.L."/>
            <person name="Archibald A.L."/>
        </authorList>
    </citation>
    <scope>NUCLEOTIDE SEQUENCE [LARGE SCALE GENOMIC DNA]</scope>
    <source>
        <strain evidence="2">Duroc</strain>
    </source>
</reference>
<feature type="compositionally biased region" description="Low complexity" evidence="1">
    <location>
        <begin position="85"/>
        <end position="97"/>
    </location>
</feature>
<reference evidence="2" key="2">
    <citation type="submission" date="2025-08" db="UniProtKB">
        <authorList>
            <consortium name="Ensembl"/>
        </authorList>
    </citation>
    <scope>IDENTIFICATION</scope>
</reference>
<proteinExistence type="predicted"/>
<name>A0A8W4FFI2_PIG</name>
<evidence type="ECO:0000256" key="1">
    <source>
        <dbReference type="SAM" id="MobiDB-lite"/>
    </source>
</evidence>
<accession>A0A8W4FFI2</accession>
<dbReference type="GeneTree" id="ENSGT01070000257281"/>